<feature type="transmembrane region" description="Helical" evidence="6">
    <location>
        <begin position="12"/>
        <end position="32"/>
    </location>
</feature>
<feature type="transmembrane region" description="Helical" evidence="6">
    <location>
        <begin position="152"/>
        <end position="170"/>
    </location>
</feature>
<comment type="caution">
    <text evidence="8">The sequence shown here is derived from an EMBL/GenBank/DDBJ whole genome shotgun (WGS) entry which is preliminary data.</text>
</comment>
<dbReference type="EMBL" id="BMLF01000001">
    <property type="protein sequence ID" value="GGL85798.1"/>
    <property type="molecule type" value="Genomic_DNA"/>
</dbReference>
<evidence type="ECO:0000256" key="2">
    <source>
        <dbReference type="ARBA" id="ARBA00009853"/>
    </source>
</evidence>
<evidence type="ECO:0000313" key="8">
    <source>
        <dbReference type="EMBL" id="GGL85798.1"/>
    </source>
</evidence>
<reference evidence="8" key="2">
    <citation type="submission" date="2020-09" db="EMBL/GenBank/DDBJ databases">
        <authorList>
            <person name="Sun Q."/>
            <person name="Zhou Y."/>
        </authorList>
    </citation>
    <scope>NUCLEOTIDE SEQUENCE</scope>
    <source>
        <strain evidence="8">CGMCC 1.6293</strain>
    </source>
</reference>
<evidence type="ECO:0000256" key="4">
    <source>
        <dbReference type="ARBA" id="ARBA00022989"/>
    </source>
</evidence>
<reference evidence="8" key="1">
    <citation type="journal article" date="2014" name="Int. J. Syst. Evol. Microbiol.">
        <title>Complete genome sequence of Corynebacterium casei LMG S-19264T (=DSM 44701T), isolated from a smear-ripened cheese.</title>
        <authorList>
            <consortium name="US DOE Joint Genome Institute (JGI-PGF)"/>
            <person name="Walter F."/>
            <person name="Albersmeier A."/>
            <person name="Kalinowski J."/>
            <person name="Ruckert C."/>
        </authorList>
    </citation>
    <scope>NUCLEOTIDE SEQUENCE</scope>
    <source>
        <strain evidence="8">CGMCC 1.6293</strain>
    </source>
</reference>
<comment type="subcellular location">
    <subcellularLocation>
        <location evidence="1">Membrane</location>
        <topology evidence="1">Multi-pass membrane protein</topology>
    </subcellularLocation>
</comment>
<keyword evidence="5 6" id="KW-0472">Membrane</keyword>
<feature type="transmembrane region" description="Helical" evidence="6">
    <location>
        <begin position="74"/>
        <end position="91"/>
    </location>
</feature>
<dbReference type="Pfam" id="PF00892">
    <property type="entry name" value="EamA"/>
    <property type="match status" value="2"/>
</dbReference>
<feature type="domain" description="EamA" evidence="7">
    <location>
        <begin position="11"/>
        <end position="142"/>
    </location>
</feature>
<feature type="transmembrane region" description="Helical" evidence="6">
    <location>
        <begin position="103"/>
        <end position="121"/>
    </location>
</feature>
<evidence type="ECO:0000256" key="6">
    <source>
        <dbReference type="SAM" id="Phobius"/>
    </source>
</evidence>
<evidence type="ECO:0000259" key="7">
    <source>
        <dbReference type="Pfam" id="PF00892"/>
    </source>
</evidence>
<dbReference type="RefSeq" id="WP_028285410.1">
    <property type="nucleotide sequence ID" value="NZ_BMLF01000001.1"/>
</dbReference>
<dbReference type="GO" id="GO:0016020">
    <property type="term" value="C:membrane"/>
    <property type="evidence" value="ECO:0007669"/>
    <property type="project" value="UniProtKB-SubCell"/>
</dbReference>
<feature type="transmembrane region" description="Helical" evidence="6">
    <location>
        <begin position="209"/>
        <end position="231"/>
    </location>
</feature>
<feature type="transmembrane region" description="Helical" evidence="6">
    <location>
        <begin position="264"/>
        <end position="282"/>
    </location>
</feature>
<feature type="domain" description="EamA" evidence="7">
    <location>
        <begin position="152"/>
        <end position="281"/>
    </location>
</feature>
<keyword evidence="9" id="KW-1185">Reference proteome</keyword>
<feature type="transmembrane region" description="Helical" evidence="6">
    <location>
        <begin position="182"/>
        <end position="203"/>
    </location>
</feature>
<organism evidence="8 9">
    <name type="scientific">Pseudooceanicola nanhaiensis</name>
    <dbReference type="NCBI Taxonomy" id="375761"/>
    <lineage>
        <taxon>Bacteria</taxon>
        <taxon>Pseudomonadati</taxon>
        <taxon>Pseudomonadota</taxon>
        <taxon>Alphaproteobacteria</taxon>
        <taxon>Rhodobacterales</taxon>
        <taxon>Paracoccaceae</taxon>
        <taxon>Pseudooceanicola</taxon>
    </lineage>
</organism>
<dbReference type="PANTHER" id="PTHR22911:SF6">
    <property type="entry name" value="SOLUTE CARRIER FAMILY 35 MEMBER G1"/>
    <property type="match status" value="1"/>
</dbReference>
<evidence type="ECO:0000256" key="1">
    <source>
        <dbReference type="ARBA" id="ARBA00004141"/>
    </source>
</evidence>
<dbReference type="InterPro" id="IPR000620">
    <property type="entry name" value="EamA_dom"/>
</dbReference>
<dbReference type="Proteomes" id="UP000649829">
    <property type="component" value="Unassembled WGS sequence"/>
</dbReference>
<gene>
    <name evidence="8" type="ORF">GCM10011534_04610</name>
</gene>
<dbReference type="InterPro" id="IPR037185">
    <property type="entry name" value="EmrE-like"/>
</dbReference>
<evidence type="ECO:0000256" key="5">
    <source>
        <dbReference type="ARBA" id="ARBA00023136"/>
    </source>
</evidence>
<proteinExistence type="inferred from homology"/>
<evidence type="ECO:0000256" key="3">
    <source>
        <dbReference type="ARBA" id="ARBA00022692"/>
    </source>
</evidence>
<dbReference type="SUPFAM" id="SSF103481">
    <property type="entry name" value="Multidrug resistance efflux transporter EmrE"/>
    <property type="match status" value="2"/>
</dbReference>
<name>A0A917SJR2_9RHOB</name>
<dbReference type="AlphaFoldDB" id="A0A917SJR2"/>
<keyword evidence="3 6" id="KW-0812">Transmembrane</keyword>
<keyword evidence="4 6" id="KW-1133">Transmembrane helix</keyword>
<sequence>MTDAPVNRPVAGILWMVASGLLFVFVNAGVKYLGPRVPAPEAAFLRYALGIVLLLPTIRPIIRARLTRRQWGMISARGVLHALGVGTWFYAMAQIPIADVTAINYLSPIFVAIGAAVFMGEKLAARRIAAIAIGLLGALVILRPGAREIEAGHMAMVVTALFFAVSYMIAKRLSDELPPMVVVSLLSISVAVALAPVAISVWVPPDLETLIILFGVAVVATTGHYCMTLGLRAAPITLTQPVTFLQLVWAVSLGYFAFDEAVDPYVILGGGMIIAAVSFITWREAKLKRRAVIPPPQATKV</sequence>
<feature type="transmembrane region" description="Helical" evidence="6">
    <location>
        <begin position="128"/>
        <end position="146"/>
    </location>
</feature>
<feature type="transmembrane region" description="Helical" evidence="6">
    <location>
        <begin position="238"/>
        <end position="258"/>
    </location>
</feature>
<protein>
    <submittedName>
        <fullName evidence="8">Peptide ABC transporter permease</fullName>
    </submittedName>
</protein>
<dbReference type="Gene3D" id="1.10.3730.20">
    <property type="match status" value="1"/>
</dbReference>
<feature type="transmembrane region" description="Helical" evidence="6">
    <location>
        <begin position="44"/>
        <end position="62"/>
    </location>
</feature>
<comment type="similarity">
    <text evidence="2">Belongs to the drug/metabolite transporter (DMT) superfamily. 10 TMS drug/metabolite exporter (DME) (TC 2.A.7.3) family.</text>
</comment>
<evidence type="ECO:0000313" key="9">
    <source>
        <dbReference type="Proteomes" id="UP000649829"/>
    </source>
</evidence>
<dbReference type="PANTHER" id="PTHR22911">
    <property type="entry name" value="ACYL-MALONYL CONDENSING ENZYME-RELATED"/>
    <property type="match status" value="1"/>
</dbReference>
<accession>A0A917SJR2</accession>